<protein>
    <recommendedName>
        <fullName evidence="3">PGG domain-containing protein</fullName>
    </recommendedName>
</protein>
<reference evidence="1" key="1">
    <citation type="journal article" date="2016" name="Nat. Genet.">
        <title>A high-quality carrot genome assembly provides new insights into carotenoid accumulation and asterid genome evolution.</title>
        <authorList>
            <person name="Iorizzo M."/>
            <person name="Ellison S."/>
            <person name="Senalik D."/>
            <person name="Zeng P."/>
            <person name="Satapoomin P."/>
            <person name="Huang J."/>
            <person name="Bowman M."/>
            <person name="Iovene M."/>
            <person name="Sanseverino W."/>
            <person name="Cavagnaro P."/>
            <person name="Yildiz M."/>
            <person name="Macko-Podgorni A."/>
            <person name="Moranska E."/>
            <person name="Grzebelus E."/>
            <person name="Grzebelus D."/>
            <person name="Ashrafi H."/>
            <person name="Zheng Z."/>
            <person name="Cheng S."/>
            <person name="Spooner D."/>
            <person name="Van Deynze A."/>
            <person name="Simon P."/>
        </authorList>
    </citation>
    <scope>NUCLEOTIDE SEQUENCE</scope>
    <source>
        <tissue evidence="1">Leaf</tissue>
    </source>
</reference>
<dbReference type="Proteomes" id="UP000077755">
    <property type="component" value="Chromosome 6"/>
</dbReference>
<gene>
    <name evidence="1" type="ORF">DCAR_0623835</name>
</gene>
<organism evidence="1 2">
    <name type="scientific">Daucus carota subsp. sativus</name>
    <name type="common">Carrot</name>
    <dbReference type="NCBI Taxonomy" id="79200"/>
    <lineage>
        <taxon>Eukaryota</taxon>
        <taxon>Viridiplantae</taxon>
        <taxon>Streptophyta</taxon>
        <taxon>Embryophyta</taxon>
        <taxon>Tracheophyta</taxon>
        <taxon>Spermatophyta</taxon>
        <taxon>Magnoliopsida</taxon>
        <taxon>eudicotyledons</taxon>
        <taxon>Gunneridae</taxon>
        <taxon>Pentapetalae</taxon>
        <taxon>asterids</taxon>
        <taxon>campanulids</taxon>
        <taxon>Apiales</taxon>
        <taxon>Apiaceae</taxon>
        <taxon>Apioideae</taxon>
        <taxon>Scandiceae</taxon>
        <taxon>Daucinae</taxon>
        <taxon>Daucus</taxon>
        <taxon>Daucus sect. Daucus</taxon>
    </lineage>
</organism>
<evidence type="ECO:0000313" key="1">
    <source>
        <dbReference type="EMBL" id="WOH04426.1"/>
    </source>
</evidence>
<dbReference type="InterPro" id="IPR036770">
    <property type="entry name" value="Ankyrin_rpt-contain_sf"/>
</dbReference>
<accession>A0AAF0XDQ4</accession>
<sequence>MIMEVGTRQMLRTCNCYGTSIIHYAAKVGNTRALRVLVDKDPEIVQFKEAASYTALKLAALRGHRETLCYLLEVTEDVYTDPQISPFYGYNGADLLCHTITAGLYDVALYLVKMYPDLVTEVNISSKTGFQTLAAKPNAFQSGSKLGFWQQLIYSCELSSQSSLYSRILICGHLETYFSMH</sequence>
<dbReference type="PANTHER" id="PTHR24121:SF21">
    <property type="entry name" value="ANKYRIN REPEAT FAMILY PROTEIN"/>
    <property type="match status" value="1"/>
</dbReference>
<dbReference type="AlphaFoldDB" id="A0AAF0XDQ4"/>
<evidence type="ECO:0000313" key="2">
    <source>
        <dbReference type="Proteomes" id="UP000077755"/>
    </source>
</evidence>
<name>A0AAF0XDQ4_DAUCS</name>
<dbReference type="Gene3D" id="1.25.40.20">
    <property type="entry name" value="Ankyrin repeat-containing domain"/>
    <property type="match status" value="1"/>
</dbReference>
<reference evidence="1" key="2">
    <citation type="submission" date="2022-03" db="EMBL/GenBank/DDBJ databases">
        <title>Draft title - Genomic analysis of global carrot germplasm unveils the trajectory of domestication and the origin of high carotenoid orange carrot.</title>
        <authorList>
            <person name="Iorizzo M."/>
            <person name="Ellison S."/>
            <person name="Senalik D."/>
            <person name="Macko-Podgorni A."/>
            <person name="Grzebelus D."/>
            <person name="Bostan H."/>
            <person name="Rolling W."/>
            <person name="Curaba J."/>
            <person name="Simon P."/>
        </authorList>
    </citation>
    <scope>NUCLEOTIDE SEQUENCE</scope>
    <source>
        <tissue evidence="1">Leaf</tissue>
    </source>
</reference>
<dbReference type="InterPro" id="IPR002110">
    <property type="entry name" value="Ankyrin_rpt"/>
</dbReference>
<dbReference type="SUPFAM" id="SSF48403">
    <property type="entry name" value="Ankyrin repeat"/>
    <property type="match status" value="1"/>
</dbReference>
<dbReference type="SMART" id="SM00248">
    <property type="entry name" value="ANK"/>
    <property type="match status" value="3"/>
</dbReference>
<keyword evidence="2" id="KW-1185">Reference proteome</keyword>
<proteinExistence type="predicted"/>
<dbReference type="PANTHER" id="PTHR24121">
    <property type="entry name" value="NO MECHANORECEPTOR POTENTIAL C, ISOFORM D-RELATED"/>
    <property type="match status" value="1"/>
</dbReference>
<dbReference type="Pfam" id="PF12796">
    <property type="entry name" value="Ank_2"/>
    <property type="match status" value="1"/>
</dbReference>
<dbReference type="EMBL" id="CP093348">
    <property type="protein sequence ID" value="WOH04426.1"/>
    <property type="molecule type" value="Genomic_DNA"/>
</dbReference>
<evidence type="ECO:0008006" key="3">
    <source>
        <dbReference type="Google" id="ProtNLM"/>
    </source>
</evidence>